<sequence>MSEPSSPASLSTAHSRPVDSSERVILMDVLRGFALCGVFVSNSFSWFSGRALLPRDQVQALSASPLEAVVTALYYFFVNQKFVVLFSFLFGLGFSIQLARAEARGVPIVPLYSRRLLVLLGIGVTHMFALWVGDVLSTYALVGFALLLFRRSSDRTVLTWALMLIAGVPLLVSALQHFAPLLMHGTQAAAEAMKASEEQEAQARARLLDGLSSGSVWTSQTANAHFIVFVLPQLKRLIWMCTILGRFLLGLLAGRYLLLQDVERHRVWHQRLLLWGGAVGMLGNGAWLVAQRLRLAGLVDPAKDHWMLVLPPLQELGFVGLAAVYVAAFALLFQRERWRKVLEVLAPVGRMALTNYLLQTVVSLCIYDGWGLGLVGRMPPSRCVALTLVIFALQVHFSQWWLSRFRFGPAEWLWRSLTYGRAQPMRREPRSAVEISVS</sequence>
<keyword evidence="1" id="KW-1133">Transmembrane helix</keyword>
<feature type="transmembrane region" description="Helical" evidence="1">
    <location>
        <begin position="316"/>
        <end position="333"/>
    </location>
</feature>
<feature type="transmembrane region" description="Helical" evidence="1">
    <location>
        <begin position="237"/>
        <end position="259"/>
    </location>
</feature>
<reference evidence="4" key="1">
    <citation type="submission" date="2016-11" db="EMBL/GenBank/DDBJ databases">
        <authorList>
            <person name="Shukria A."/>
            <person name="Stevens D.C."/>
        </authorList>
    </citation>
    <scope>NUCLEOTIDE SEQUENCE [LARGE SCALE GENOMIC DNA]</scope>
    <source>
        <strain evidence="4">Cbfe23</strain>
    </source>
</reference>
<dbReference type="OrthoDB" id="9807744at2"/>
<evidence type="ECO:0000313" key="3">
    <source>
        <dbReference type="EMBL" id="OJH42812.1"/>
    </source>
</evidence>
<feature type="transmembrane region" description="Helical" evidence="1">
    <location>
        <begin position="156"/>
        <end position="175"/>
    </location>
</feature>
<dbReference type="Proteomes" id="UP000182229">
    <property type="component" value="Unassembled WGS sequence"/>
</dbReference>
<feature type="transmembrane region" description="Helical" evidence="1">
    <location>
        <begin position="73"/>
        <end position="96"/>
    </location>
</feature>
<feature type="transmembrane region" description="Helical" evidence="1">
    <location>
        <begin position="271"/>
        <end position="290"/>
    </location>
</feature>
<gene>
    <name evidence="3" type="ORF">BON30_06465</name>
</gene>
<feature type="domain" description="DUF418" evidence="2">
    <location>
        <begin position="254"/>
        <end position="420"/>
    </location>
</feature>
<evidence type="ECO:0000259" key="2">
    <source>
        <dbReference type="Pfam" id="PF04235"/>
    </source>
</evidence>
<dbReference type="AlphaFoldDB" id="A0A1L9BKJ3"/>
<organism evidence="3 4">
    <name type="scientific">Cystobacter ferrugineus</name>
    <dbReference type="NCBI Taxonomy" id="83449"/>
    <lineage>
        <taxon>Bacteria</taxon>
        <taxon>Pseudomonadati</taxon>
        <taxon>Myxococcota</taxon>
        <taxon>Myxococcia</taxon>
        <taxon>Myxococcales</taxon>
        <taxon>Cystobacterineae</taxon>
        <taxon>Archangiaceae</taxon>
        <taxon>Cystobacter</taxon>
    </lineage>
</organism>
<accession>A0A1L9BKJ3</accession>
<dbReference type="EMBL" id="MPIN01000001">
    <property type="protein sequence ID" value="OJH42812.1"/>
    <property type="molecule type" value="Genomic_DNA"/>
</dbReference>
<dbReference type="InterPro" id="IPR052529">
    <property type="entry name" value="Bact_Transport_Assoc"/>
</dbReference>
<feature type="transmembrane region" description="Helical" evidence="1">
    <location>
        <begin position="116"/>
        <end position="149"/>
    </location>
</feature>
<dbReference type="PANTHER" id="PTHR30590:SF2">
    <property type="entry name" value="INNER MEMBRANE PROTEIN"/>
    <property type="match status" value="1"/>
</dbReference>
<feature type="transmembrane region" description="Helical" evidence="1">
    <location>
        <begin position="32"/>
        <end position="53"/>
    </location>
</feature>
<protein>
    <recommendedName>
        <fullName evidence="2">DUF418 domain-containing protein</fullName>
    </recommendedName>
</protein>
<keyword evidence="1" id="KW-0472">Membrane</keyword>
<name>A0A1L9BKJ3_9BACT</name>
<evidence type="ECO:0000313" key="4">
    <source>
        <dbReference type="Proteomes" id="UP000182229"/>
    </source>
</evidence>
<keyword evidence="4" id="KW-1185">Reference proteome</keyword>
<dbReference type="RefSeq" id="WP_071896907.1">
    <property type="nucleotide sequence ID" value="NZ_MPIN01000001.1"/>
</dbReference>
<proteinExistence type="predicted"/>
<comment type="caution">
    <text evidence="3">The sequence shown here is derived from an EMBL/GenBank/DDBJ whole genome shotgun (WGS) entry which is preliminary data.</text>
</comment>
<reference evidence="3 4" key="2">
    <citation type="submission" date="2016-12" db="EMBL/GenBank/DDBJ databases">
        <title>Draft Genome Sequence of Cystobacter ferrugineus Strain Cbfe23.</title>
        <authorList>
            <person name="Akbar S."/>
            <person name="Dowd S.E."/>
            <person name="Stevens D.C."/>
        </authorList>
    </citation>
    <scope>NUCLEOTIDE SEQUENCE [LARGE SCALE GENOMIC DNA]</scope>
    <source>
        <strain evidence="3 4">Cbfe23</strain>
    </source>
</reference>
<dbReference type="InterPro" id="IPR007349">
    <property type="entry name" value="DUF418"/>
</dbReference>
<dbReference type="PANTHER" id="PTHR30590">
    <property type="entry name" value="INNER MEMBRANE PROTEIN"/>
    <property type="match status" value="1"/>
</dbReference>
<keyword evidence="1" id="KW-0812">Transmembrane</keyword>
<dbReference type="Pfam" id="PF04235">
    <property type="entry name" value="DUF418"/>
    <property type="match status" value="1"/>
</dbReference>
<evidence type="ECO:0000256" key="1">
    <source>
        <dbReference type="SAM" id="Phobius"/>
    </source>
</evidence>